<dbReference type="Gene3D" id="2.160.10.10">
    <property type="entry name" value="Hexapeptide repeat proteins"/>
    <property type="match status" value="1"/>
</dbReference>
<dbReference type="Pfam" id="PF00364">
    <property type="entry name" value="Biotin_lipoyl"/>
    <property type="match status" value="1"/>
</dbReference>
<organism evidence="9 10">
    <name type="scientific">Marinobacter oulmenensis</name>
    <dbReference type="NCBI Taxonomy" id="643747"/>
    <lineage>
        <taxon>Bacteria</taxon>
        <taxon>Pseudomonadati</taxon>
        <taxon>Pseudomonadota</taxon>
        <taxon>Gammaproteobacteria</taxon>
        <taxon>Pseudomonadales</taxon>
        <taxon>Marinobacteraceae</taxon>
        <taxon>Marinobacter</taxon>
    </lineage>
</organism>
<dbReference type="Proteomes" id="UP000591735">
    <property type="component" value="Unassembled WGS sequence"/>
</dbReference>
<evidence type="ECO:0000313" key="10">
    <source>
        <dbReference type="Proteomes" id="UP000591735"/>
    </source>
</evidence>
<dbReference type="Gene3D" id="3.40.50.20">
    <property type="match status" value="1"/>
</dbReference>
<evidence type="ECO:0000256" key="7">
    <source>
        <dbReference type="PIRSR" id="PIRSR620019-2"/>
    </source>
</evidence>
<feature type="site" description="Increases basicity of active site His" evidence="6">
    <location>
        <position position="309"/>
    </location>
</feature>
<keyword evidence="3 9" id="KW-0808">Transferase</keyword>
<evidence type="ECO:0000256" key="1">
    <source>
        <dbReference type="ARBA" id="ARBA00001938"/>
    </source>
</evidence>
<dbReference type="AlphaFoldDB" id="A0A840UN99"/>
<keyword evidence="5" id="KW-0450">Lipoyl</keyword>
<evidence type="ECO:0000256" key="3">
    <source>
        <dbReference type="ARBA" id="ARBA00022679"/>
    </source>
</evidence>
<sequence length="383" mass="40368">MTKTIDVVIPRANTNDDQARVVEVCVENGQRVSEGDLLFTIETTKSTIDIEAEVTGTIRDLSLAADGVVSVGQVVASLWVEGVGEAAGRPPSPESDASVTGQWRITARARKRAKQLGVKLEDLEASGVTDVASVERYFAQQQLSKAPDQDLPHFDRNDYLYRLAGREAIVFGGGGHSAVVMDALAQLGVSVVGAIDDVLDLGTEVLPGRHVVDRVARLADFLYSPDSEVPRLAFVGVGGQTDNRPRERVVNLLQETGFELPPLVHPSAIIGEAVSIGAATCVLAGSVIGPRCRVGTGVIVNQAAQLCHDGQVADFAHLAPGALVAGWCGIGRRTTVGMGATVMDHIKLGEECLVHNGAAVTGTLADGQELSRGGERRRRVYGG</sequence>
<dbReference type="InterPro" id="IPR018357">
    <property type="entry name" value="Hexapep_transf_CS"/>
</dbReference>
<comment type="cofactor">
    <cofactor evidence="1">
        <name>(R)-lipoate</name>
        <dbReference type="ChEBI" id="CHEBI:83088"/>
    </cofactor>
</comment>
<proteinExistence type="inferred from homology"/>
<evidence type="ECO:0000259" key="8">
    <source>
        <dbReference type="PROSITE" id="PS50968"/>
    </source>
</evidence>
<evidence type="ECO:0000313" key="9">
    <source>
        <dbReference type="EMBL" id="MBB5322556.1"/>
    </source>
</evidence>
<dbReference type="InterPro" id="IPR003016">
    <property type="entry name" value="2-oxoA_DH_lipoyl-BS"/>
</dbReference>
<dbReference type="CDD" id="cd03360">
    <property type="entry name" value="LbH_AT_putative"/>
    <property type="match status" value="1"/>
</dbReference>
<evidence type="ECO:0000256" key="5">
    <source>
        <dbReference type="ARBA" id="ARBA00022823"/>
    </source>
</evidence>
<comment type="caution">
    <text evidence="9">The sequence shown here is derived from an EMBL/GenBank/DDBJ whole genome shotgun (WGS) entry which is preliminary data.</text>
</comment>
<reference evidence="9 10" key="1">
    <citation type="submission" date="2020-08" db="EMBL/GenBank/DDBJ databases">
        <title>Genomic Encyclopedia of Type Strains, Phase IV (KMG-IV): sequencing the most valuable type-strain genomes for metagenomic binning, comparative biology and taxonomic classification.</title>
        <authorList>
            <person name="Goeker M."/>
        </authorList>
    </citation>
    <scope>NUCLEOTIDE SEQUENCE [LARGE SCALE GENOMIC DNA]</scope>
    <source>
        <strain evidence="9 10">DSM 22359</strain>
    </source>
</reference>
<dbReference type="RefSeq" id="WP_183705867.1">
    <property type="nucleotide sequence ID" value="NZ_JACHFE010000009.1"/>
</dbReference>
<dbReference type="PROSITE" id="PS00101">
    <property type="entry name" value="HEXAPEP_TRANSFERASES"/>
    <property type="match status" value="1"/>
</dbReference>
<name>A0A840UN99_9GAMM</name>
<dbReference type="InterPro" id="IPR011004">
    <property type="entry name" value="Trimer_LpxA-like_sf"/>
</dbReference>
<dbReference type="EMBL" id="JACHFE010000009">
    <property type="protein sequence ID" value="MBB5322556.1"/>
    <property type="molecule type" value="Genomic_DNA"/>
</dbReference>
<evidence type="ECO:0000256" key="6">
    <source>
        <dbReference type="PIRSR" id="PIRSR620019-1"/>
    </source>
</evidence>
<dbReference type="CDD" id="cd06849">
    <property type="entry name" value="lipoyl_domain"/>
    <property type="match status" value="1"/>
</dbReference>
<feature type="domain" description="Lipoyl-binding" evidence="8">
    <location>
        <begin position="4"/>
        <end position="79"/>
    </location>
</feature>
<keyword evidence="4" id="KW-0677">Repeat</keyword>
<gene>
    <name evidence="9" type="ORF">HNR38_003063</name>
</gene>
<comment type="similarity">
    <text evidence="2">Belongs to the transferase hexapeptide repeat family.</text>
</comment>
<dbReference type="SUPFAM" id="SSF51230">
    <property type="entry name" value="Single hybrid motif"/>
    <property type="match status" value="1"/>
</dbReference>
<dbReference type="InterPro" id="IPR050179">
    <property type="entry name" value="Trans_hexapeptide_repeat"/>
</dbReference>
<dbReference type="SUPFAM" id="SSF51161">
    <property type="entry name" value="Trimeric LpxA-like enzymes"/>
    <property type="match status" value="1"/>
</dbReference>
<dbReference type="PROSITE" id="PS50968">
    <property type="entry name" value="BIOTINYL_LIPOYL"/>
    <property type="match status" value="1"/>
</dbReference>
<dbReference type="InterPro" id="IPR020019">
    <property type="entry name" value="AcTrfase_PglD-like"/>
</dbReference>
<dbReference type="PANTHER" id="PTHR43300">
    <property type="entry name" value="ACETYLTRANSFERASE"/>
    <property type="match status" value="1"/>
</dbReference>
<keyword evidence="9" id="KW-0012">Acyltransferase</keyword>
<protein>
    <submittedName>
        <fullName evidence="9">Sugar O-acyltransferase (Sialic acid O-acetyltransferase NeuD family)</fullName>
    </submittedName>
</protein>
<evidence type="ECO:0000256" key="4">
    <source>
        <dbReference type="ARBA" id="ARBA00022737"/>
    </source>
</evidence>
<dbReference type="PROSITE" id="PS00189">
    <property type="entry name" value="LIPOYL"/>
    <property type="match status" value="1"/>
</dbReference>
<dbReference type="Gene3D" id="2.40.50.100">
    <property type="match status" value="1"/>
</dbReference>
<feature type="binding site" evidence="7">
    <location>
        <position position="317"/>
    </location>
    <ligand>
        <name>acetyl-CoA</name>
        <dbReference type="ChEBI" id="CHEBI:57288"/>
    </ligand>
</feature>
<evidence type="ECO:0000256" key="2">
    <source>
        <dbReference type="ARBA" id="ARBA00007274"/>
    </source>
</evidence>
<keyword evidence="10" id="KW-1185">Reference proteome</keyword>
<dbReference type="InterPro" id="IPR000089">
    <property type="entry name" value="Biotin_lipoyl"/>
</dbReference>
<dbReference type="GO" id="GO:0016746">
    <property type="term" value="F:acyltransferase activity"/>
    <property type="evidence" value="ECO:0007669"/>
    <property type="project" value="UniProtKB-KW"/>
</dbReference>
<feature type="binding site" evidence="7">
    <location>
        <position position="238"/>
    </location>
    <ligand>
        <name>substrate</name>
    </ligand>
</feature>
<dbReference type="InterPro" id="IPR011053">
    <property type="entry name" value="Single_hybrid_motif"/>
</dbReference>
<accession>A0A840UN99</accession>
<feature type="active site" description="Proton acceptor" evidence="6">
    <location>
        <position position="308"/>
    </location>
</feature>
<dbReference type="PANTHER" id="PTHR43300:SF7">
    <property type="entry name" value="UDP-N-ACETYLBACILLOSAMINE N-ACETYLTRANSFERASE"/>
    <property type="match status" value="1"/>
</dbReference>